<keyword evidence="1" id="KW-0732">Signal</keyword>
<evidence type="ECO:0000313" key="3">
    <source>
        <dbReference type="Proteomes" id="UP000053271"/>
    </source>
</evidence>
<reference evidence="2 3" key="1">
    <citation type="submission" date="2015-10" db="EMBL/GenBank/DDBJ databases">
        <title>Draft genome sequence of Streptomyces longwoodensis DSM 41677, type strain for the species Streptomyces longwoodensis.</title>
        <authorList>
            <person name="Ruckert C."/>
            <person name="Winkler A."/>
            <person name="Kalinowski J."/>
            <person name="Kampfer P."/>
            <person name="Glaeser S."/>
        </authorList>
    </citation>
    <scope>NUCLEOTIDE SEQUENCE [LARGE SCALE GENOMIC DNA]</scope>
    <source>
        <strain evidence="2 3">DSM 41677</strain>
    </source>
</reference>
<name>A0A101QTB7_9ACTN</name>
<gene>
    <name evidence="2" type="ORF">AQJ30_23885</name>
</gene>
<feature type="signal peptide" evidence="1">
    <location>
        <begin position="1"/>
        <end position="36"/>
    </location>
</feature>
<protein>
    <recommendedName>
        <fullName evidence="4">Ricin B lectin domain-containing protein</fullName>
    </recommendedName>
</protein>
<proteinExistence type="predicted"/>
<dbReference type="RefSeq" id="WP_067237632.1">
    <property type="nucleotide sequence ID" value="NZ_KQ948557.1"/>
</dbReference>
<dbReference type="EMBL" id="LMWS01000031">
    <property type="protein sequence ID" value="KUN35731.1"/>
    <property type="molecule type" value="Genomic_DNA"/>
</dbReference>
<dbReference type="Proteomes" id="UP000053271">
    <property type="component" value="Unassembled WGS sequence"/>
</dbReference>
<feature type="chain" id="PRO_5007104190" description="Ricin B lectin domain-containing protein" evidence="1">
    <location>
        <begin position="37"/>
        <end position="191"/>
    </location>
</feature>
<comment type="caution">
    <text evidence="2">The sequence shown here is derived from an EMBL/GenBank/DDBJ whole genome shotgun (WGS) entry which is preliminary data.</text>
</comment>
<sequence length="191" mass="20747">MKRATLFRRTGRKPAASLIAAAAAIGLIGFAPSAKAAPAPYCGSSKYVEKIEVASWGDDQFQIVLTPTPQARWDAAFSPAPRNAVVEQWHAIQACVPGLYGGLADTVWDQLECHQLNSWIAVPREGSKWITGDTYELESWRPVLPRAVPGQDLIITRCLNDLGVDPAGPLTSPIRPDLGQFDLQQAMRNIA</sequence>
<dbReference type="AlphaFoldDB" id="A0A101QTB7"/>
<evidence type="ECO:0008006" key="4">
    <source>
        <dbReference type="Google" id="ProtNLM"/>
    </source>
</evidence>
<accession>A0A101QTB7</accession>
<evidence type="ECO:0000313" key="2">
    <source>
        <dbReference type="EMBL" id="KUN35731.1"/>
    </source>
</evidence>
<evidence type="ECO:0000256" key="1">
    <source>
        <dbReference type="SAM" id="SignalP"/>
    </source>
</evidence>
<dbReference type="GeneID" id="91427643"/>
<organism evidence="2 3">
    <name type="scientific">Streptomyces longwoodensis</name>
    <dbReference type="NCBI Taxonomy" id="68231"/>
    <lineage>
        <taxon>Bacteria</taxon>
        <taxon>Bacillati</taxon>
        <taxon>Actinomycetota</taxon>
        <taxon>Actinomycetes</taxon>
        <taxon>Kitasatosporales</taxon>
        <taxon>Streptomycetaceae</taxon>
        <taxon>Streptomyces</taxon>
    </lineage>
</organism>
<keyword evidence="3" id="KW-1185">Reference proteome</keyword>